<reference evidence="4" key="1">
    <citation type="submission" date="2006-12" db="EMBL/GenBank/DDBJ databases">
        <title>Complete sequence of Halorhodospira halophila SL1.</title>
        <authorList>
            <consortium name="US DOE Joint Genome Institute"/>
            <person name="Copeland A."/>
            <person name="Lucas S."/>
            <person name="Lapidus A."/>
            <person name="Barry K."/>
            <person name="Detter J.C."/>
            <person name="Glavina del Rio T."/>
            <person name="Hammon N."/>
            <person name="Israni S."/>
            <person name="Dalin E."/>
            <person name="Tice H."/>
            <person name="Pitluck S."/>
            <person name="Saunders E."/>
            <person name="Brettin T."/>
            <person name="Bruce D."/>
            <person name="Han C."/>
            <person name="Tapia R."/>
            <person name="Schmutz J."/>
            <person name="Larimer F."/>
            <person name="Land M."/>
            <person name="Hauser L."/>
            <person name="Kyrpides N."/>
            <person name="Mikhailova N."/>
            <person name="Hoff W."/>
            <person name="Richardson P."/>
        </authorList>
    </citation>
    <scope>NUCLEOTIDE SEQUENCE [LARGE SCALE GENOMIC DNA]</scope>
    <source>
        <strain evidence="4">DSM 244 / SL1</strain>
    </source>
</reference>
<name>A1WVP6_HALHL</name>
<dbReference type="AlphaFoldDB" id="A1WVP6"/>
<dbReference type="SUPFAM" id="SSF56091">
    <property type="entry name" value="DNA ligase/mRNA capping enzyme, catalytic domain"/>
    <property type="match status" value="1"/>
</dbReference>
<accession>A1WVP6</accession>
<dbReference type="RefSeq" id="WP_011813781.1">
    <property type="nucleotide sequence ID" value="NC_008789.1"/>
</dbReference>
<dbReference type="Gene3D" id="3.30.70.2160">
    <property type="match status" value="1"/>
</dbReference>
<proteinExistence type="predicted"/>
<dbReference type="OrthoDB" id="245177at2"/>
<dbReference type="InterPro" id="IPR001072">
    <property type="entry name" value="RNA_ligase_Pab1020"/>
</dbReference>
<dbReference type="HOGENOM" id="CLU_061502_0_0_6"/>
<keyword evidence="3" id="KW-0436">Ligase</keyword>
<dbReference type="KEGG" id="hha:Hhal_0982"/>
<dbReference type="EMBL" id="CP000544">
    <property type="protein sequence ID" value="ABM61758.1"/>
    <property type="molecule type" value="Genomic_DNA"/>
</dbReference>
<dbReference type="Gene3D" id="3.10.450.740">
    <property type="match status" value="1"/>
</dbReference>
<keyword evidence="4" id="KW-1185">Reference proteome</keyword>
<gene>
    <name evidence="3" type="ordered locus">Hhal_0982</name>
</gene>
<dbReference type="Pfam" id="PF09414">
    <property type="entry name" value="RNA_ligase"/>
    <property type="match status" value="1"/>
</dbReference>
<protein>
    <submittedName>
        <fullName evidence="3">ATP dependent DNA ligase</fullName>
    </submittedName>
</protein>
<feature type="domain" description="RNA ligase" evidence="1">
    <location>
        <begin position="71"/>
        <end position="226"/>
    </location>
</feature>
<feature type="domain" description="RNA ligase Pab1020 C-terminal" evidence="2">
    <location>
        <begin position="243"/>
        <end position="363"/>
    </location>
</feature>
<reference evidence="3 4" key="2">
    <citation type="journal article" date="2013" name="Stand. Genomic Sci.">
        <title>Complete genome sequence of Halorhodospira halophila SL1.</title>
        <authorList>
            <person name="Challacombe J.F."/>
            <person name="Majid S."/>
            <person name="Deole R."/>
            <person name="Brettin T.S."/>
            <person name="Bruce D."/>
            <person name="Delano S.F."/>
            <person name="Detter J.C."/>
            <person name="Gleasner C.D."/>
            <person name="Han C.S."/>
            <person name="Misra M."/>
            <person name="Reitenga K.G."/>
            <person name="Mikhailova N."/>
            <person name="Woyke T."/>
            <person name="Pitluck S."/>
            <person name="Nolan M."/>
            <person name="Land M.L."/>
            <person name="Saunders E."/>
            <person name="Tapia R."/>
            <person name="Lapidus A."/>
            <person name="Ivanova N."/>
            <person name="Hoff W.D."/>
        </authorList>
    </citation>
    <scope>NUCLEOTIDE SEQUENCE [LARGE SCALE GENOMIC DNA]</scope>
    <source>
        <strain evidence="4">DSM 244 / SL1</strain>
    </source>
</reference>
<organism evidence="3 4">
    <name type="scientific">Halorhodospira halophila (strain DSM 244 / SL1)</name>
    <name type="common">Ectothiorhodospira halophila (strain DSM 244 / SL1)</name>
    <dbReference type="NCBI Taxonomy" id="349124"/>
    <lineage>
        <taxon>Bacteria</taxon>
        <taxon>Pseudomonadati</taxon>
        <taxon>Pseudomonadota</taxon>
        <taxon>Gammaproteobacteria</taxon>
        <taxon>Chromatiales</taxon>
        <taxon>Ectothiorhodospiraceae</taxon>
        <taxon>Halorhodospira</taxon>
    </lineage>
</organism>
<evidence type="ECO:0000259" key="2">
    <source>
        <dbReference type="Pfam" id="PF18330"/>
    </source>
</evidence>
<dbReference type="STRING" id="349124.Hhal_0982"/>
<dbReference type="Gene3D" id="3.30.470.30">
    <property type="entry name" value="DNA ligase/mRNA capping enzyme"/>
    <property type="match status" value="1"/>
</dbReference>
<dbReference type="Gene3D" id="3.30.1490.70">
    <property type="match status" value="1"/>
</dbReference>
<sequence length="367" mass="41337">MPEASLVEDALARNKARHEHYAGLDYVRLTDGFSGWPRGTVFLDGRAVPGYPSIGRVLNLEQGLAQHFRAPFHAEEKIDGFNVRLVRHRGQDLAFSRGGFVCPFTTDRLPDLIDPAVFQAEPDLVLCAEVAGPGNPYLEGHPPEIHEDVALLVFDLMRWDHAEFMAVEERRALLQEHGLPEVPYHGRFTVDQAGALRELIAGLDARGVEGVVLKEEGDRRKRAKYVTPASVVQDLGAMGDALLDLPPEYFTNRLMRLVLILEESPELDRETLRAELGAALIDPLLNAAREHRETHKVAHHFCSRFRHRANAERFAEHLRRVPQSQIHTTVRSLEQAADGYWELRFDRVFPRISGLLGNFLSGGQVYD</sequence>
<evidence type="ECO:0000313" key="4">
    <source>
        <dbReference type="Proteomes" id="UP000000647"/>
    </source>
</evidence>
<dbReference type="PRINTS" id="PR01048">
    <property type="entry name" value="Y414FAMILY"/>
</dbReference>
<dbReference type="Pfam" id="PF18330">
    <property type="entry name" value="Lig_C"/>
    <property type="match status" value="1"/>
</dbReference>
<dbReference type="GO" id="GO:0016874">
    <property type="term" value="F:ligase activity"/>
    <property type="evidence" value="ECO:0007669"/>
    <property type="project" value="UniProtKB-KW"/>
</dbReference>
<dbReference type="eggNOG" id="COG1423">
    <property type="taxonomic scope" value="Bacteria"/>
</dbReference>
<dbReference type="Proteomes" id="UP000000647">
    <property type="component" value="Chromosome"/>
</dbReference>
<evidence type="ECO:0000313" key="3">
    <source>
        <dbReference type="EMBL" id="ABM61758.1"/>
    </source>
</evidence>
<dbReference type="CDD" id="cd07894">
    <property type="entry name" value="Adenylation_RNA_ligase"/>
    <property type="match status" value="1"/>
</dbReference>
<dbReference type="NCBIfam" id="TIGR01209">
    <property type="entry name" value="RNA ligase"/>
    <property type="match status" value="1"/>
</dbReference>
<dbReference type="InterPro" id="IPR041596">
    <property type="entry name" value="Lig_Pab1020_C"/>
</dbReference>
<dbReference type="InterPro" id="IPR021122">
    <property type="entry name" value="RNA_ligase_dom_REL/Rnl2"/>
</dbReference>
<evidence type="ECO:0000259" key="1">
    <source>
        <dbReference type="Pfam" id="PF09414"/>
    </source>
</evidence>